<organism evidence="1 2">
    <name type="scientific">Dovyalis caffra</name>
    <dbReference type="NCBI Taxonomy" id="77055"/>
    <lineage>
        <taxon>Eukaryota</taxon>
        <taxon>Viridiplantae</taxon>
        <taxon>Streptophyta</taxon>
        <taxon>Embryophyta</taxon>
        <taxon>Tracheophyta</taxon>
        <taxon>Spermatophyta</taxon>
        <taxon>Magnoliopsida</taxon>
        <taxon>eudicotyledons</taxon>
        <taxon>Gunneridae</taxon>
        <taxon>Pentapetalae</taxon>
        <taxon>rosids</taxon>
        <taxon>fabids</taxon>
        <taxon>Malpighiales</taxon>
        <taxon>Salicaceae</taxon>
        <taxon>Flacourtieae</taxon>
        <taxon>Dovyalis</taxon>
    </lineage>
</organism>
<reference evidence="1 2" key="1">
    <citation type="submission" date="2024-01" db="EMBL/GenBank/DDBJ databases">
        <authorList>
            <person name="Waweru B."/>
        </authorList>
    </citation>
    <scope>NUCLEOTIDE SEQUENCE [LARGE SCALE GENOMIC DNA]</scope>
</reference>
<comment type="caution">
    <text evidence="1">The sequence shown here is derived from an EMBL/GenBank/DDBJ whole genome shotgun (WGS) entry which is preliminary data.</text>
</comment>
<accession>A0AAV1S381</accession>
<name>A0AAV1S381_9ROSI</name>
<sequence length="156" mass="17967">MNQTRTPSNHPKSVHFPQKRITHIKITSPPIVEREHSATAMPNTQFTSKCKIVSACTTCLTTIRPMFYSETMGHLRITQVLTLGLQDKKREQNSVCKCLENGNAQLYFICKIKHQQYKTLPESFKNYIPKKKRVEQQLHKLGIAHRFSAGNSEIEK</sequence>
<proteinExistence type="predicted"/>
<evidence type="ECO:0000313" key="1">
    <source>
        <dbReference type="EMBL" id="CAK7343670.1"/>
    </source>
</evidence>
<protein>
    <submittedName>
        <fullName evidence="1">Uncharacterized protein</fullName>
    </submittedName>
</protein>
<dbReference type="AlphaFoldDB" id="A0AAV1S381"/>
<dbReference type="Proteomes" id="UP001314170">
    <property type="component" value="Unassembled WGS sequence"/>
</dbReference>
<keyword evidence="2" id="KW-1185">Reference proteome</keyword>
<dbReference type="EMBL" id="CAWUPB010001160">
    <property type="protein sequence ID" value="CAK7343670.1"/>
    <property type="molecule type" value="Genomic_DNA"/>
</dbReference>
<gene>
    <name evidence="1" type="ORF">DCAF_LOCUS17429</name>
</gene>
<evidence type="ECO:0000313" key="2">
    <source>
        <dbReference type="Proteomes" id="UP001314170"/>
    </source>
</evidence>